<sequence>MTVSKDRNFCVAETADGIFRNRKSQIIRGDNHTSVDRVVQLWTLYQPWRQVVLSCPSFQTLLVRSECLSEDASINVRGFRSWDVQKSANVRQPARLFQLGQGGEGVI</sequence>
<dbReference type="Proteomes" id="UP001519460">
    <property type="component" value="Unassembled WGS sequence"/>
</dbReference>
<evidence type="ECO:0000313" key="2">
    <source>
        <dbReference type="Proteomes" id="UP001519460"/>
    </source>
</evidence>
<proteinExistence type="predicted"/>
<reference evidence="1 2" key="1">
    <citation type="journal article" date="2023" name="Sci. Data">
        <title>Genome assembly of the Korean intertidal mud-creeper Batillaria attramentaria.</title>
        <authorList>
            <person name="Patra A.K."/>
            <person name="Ho P.T."/>
            <person name="Jun S."/>
            <person name="Lee S.J."/>
            <person name="Kim Y."/>
            <person name="Won Y.J."/>
        </authorList>
    </citation>
    <scope>NUCLEOTIDE SEQUENCE [LARGE SCALE GENOMIC DNA]</scope>
    <source>
        <strain evidence="1">Wonlab-2016</strain>
    </source>
</reference>
<comment type="caution">
    <text evidence="1">The sequence shown here is derived from an EMBL/GenBank/DDBJ whole genome shotgun (WGS) entry which is preliminary data.</text>
</comment>
<dbReference type="AlphaFoldDB" id="A0ABD0KMQ0"/>
<protein>
    <submittedName>
        <fullName evidence="1">Uncharacterized protein</fullName>
    </submittedName>
</protein>
<dbReference type="EMBL" id="JACVVK020000149">
    <property type="protein sequence ID" value="KAK7488531.1"/>
    <property type="molecule type" value="Genomic_DNA"/>
</dbReference>
<name>A0ABD0KMQ0_9CAEN</name>
<organism evidence="1 2">
    <name type="scientific">Batillaria attramentaria</name>
    <dbReference type="NCBI Taxonomy" id="370345"/>
    <lineage>
        <taxon>Eukaryota</taxon>
        <taxon>Metazoa</taxon>
        <taxon>Spiralia</taxon>
        <taxon>Lophotrochozoa</taxon>
        <taxon>Mollusca</taxon>
        <taxon>Gastropoda</taxon>
        <taxon>Caenogastropoda</taxon>
        <taxon>Sorbeoconcha</taxon>
        <taxon>Cerithioidea</taxon>
        <taxon>Batillariidae</taxon>
        <taxon>Batillaria</taxon>
    </lineage>
</organism>
<accession>A0ABD0KMQ0</accession>
<evidence type="ECO:0000313" key="1">
    <source>
        <dbReference type="EMBL" id="KAK7488531.1"/>
    </source>
</evidence>
<keyword evidence="2" id="KW-1185">Reference proteome</keyword>
<gene>
    <name evidence="1" type="ORF">BaRGS_00020148</name>
</gene>